<evidence type="ECO:0000256" key="1">
    <source>
        <dbReference type="SAM" id="MobiDB-lite"/>
    </source>
</evidence>
<feature type="region of interest" description="Disordered" evidence="1">
    <location>
        <begin position="32"/>
        <end position="78"/>
    </location>
</feature>
<feature type="compositionally biased region" description="Basic and acidic residues" evidence="1">
    <location>
        <begin position="65"/>
        <end position="78"/>
    </location>
</feature>
<organism evidence="2 3">
    <name type="scientific">Citrullus colocynthis</name>
    <name type="common">colocynth</name>
    <dbReference type="NCBI Taxonomy" id="252529"/>
    <lineage>
        <taxon>Eukaryota</taxon>
        <taxon>Viridiplantae</taxon>
        <taxon>Streptophyta</taxon>
        <taxon>Embryophyta</taxon>
        <taxon>Tracheophyta</taxon>
        <taxon>Spermatophyta</taxon>
        <taxon>Magnoliopsida</taxon>
        <taxon>eudicotyledons</taxon>
        <taxon>Gunneridae</taxon>
        <taxon>Pentapetalae</taxon>
        <taxon>rosids</taxon>
        <taxon>fabids</taxon>
        <taxon>Cucurbitales</taxon>
        <taxon>Cucurbitaceae</taxon>
        <taxon>Benincaseae</taxon>
        <taxon>Citrullus</taxon>
    </lineage>
</organism>
<reference evidence="2 3" key="1">
    <citation type="submission" date="2024-03" db="EMBL/GenBank/DDBJ databases">
        <authorList>
            <person name="Gkanogiannis A."/>
            <person name="Becerra Lopez-Lavalle L."/>
        </authorList>
    </citation>
    <scope>NUCLEOTIDE SEQUENCE [LARGE SCALE GENOMIC DNA]</scope>
</reference>
<evidence type="ECO:0000313" key="3">
    <source>
        <dbReference type="Proteomes" id="UP001642487"/>
    </source>
</evidence>
<dbReference type="EMBL" id="OZ021735">
    <property type="protein sequence ID" value="CAK9309635.1"/>
    <property type="molecule type" value="Genomic_DNA"/>
</dbReference>
<proteinExistence type="predicted"/>
<gene>
    <name evidence="2" type="ORF">CITCOLO1_LOCUS1218</name>
</gene>
<accession>A0ABP0XSE6</accession>
<feature type="region of interest" description="Disordered" evidence="1">
    <location>
        <begin position="134"/>
        <end position="154"/>
    </location>
</feature>
<dbReference type="Proteomes" id="UP001642487">
    <property type="component" value="Chromosome 1"/>
</dbReference>
<sequence length="201" mass="23040">MGNTSKWKESLAERTSSRQHVNLMKLVYGKLRQTSTTSSNEAHDTSDEESDRGEFFRPVGEINEDDSKVDGENAKSEDCSKYIEISNDLDPESIRDRFVTGDWSKAALRNESSEVQFEDDDNVYADFEDLETGEKYESSHAENTTDAVQKAKDSTNEERRLKKLALRAQFDAEYPFDDFDLNSSFFSPPSFRNETGFLIFF</sequence>
<name>A0ABP0XSE6_9ROSI</name>
<keyword evidence="3" id="KW-1185">Reference proteome</keyword>
<protein>
    <submittedName>
        <fullName evidence="2">Uncharacterized protein</fullName>
    </submittedName>
</protein>
<evidence type="ECO:0000313" key="2">
    <source>
        <dbReference type="EMBL" id="CAK9309635.1"/>
    </source>
</evidence>